<evidence type="ECO:0000313" key="2">
    <source>
        <dbReference type="EMBL" id="WDI00596.1"/>
    </source>
</evidence>
<protein>
    <submittedName>
        <fullName evidence="1">YojF family protein</fullName>
    </submittedName>
</protein>
<dbReference type="InterPro" id="IPR036492">
    <property type="entry name" value="YojF_sf"/>
</dbReference>
<evidence type="ECO:0000313" key="4">
    <source>
        <dbReference type="Proteomes" id="UP001221519"/>
    </source>
</evidence>
<gene>
    <name evidence="1" type="ORF">PUW23_15265</name>
    <name evidence="2" type="ORF">PUW25_15025</name>
</gene>
<evidence type="ECO:0000313" key="3">
    <source>
        <dbReference type="Proteomes" id="UP001220962"/>
    </source>
</evidence>
<dbReference type="Pfam" id="PF08830">
    <property type="entry name" value="DUF1806"/>
    <property type="match status" value="1"/>
</dbReference>
<dbReference type="Gene3D" id="2.70.180.10">
    <property type="entry name" value="Hypothetical protein YojF"/>
    <property type="match status" value="1"/>
</dbReference>
<proteinExistence type="predicted"/>
<dbReference type="Proteomes" id="UP001221519">
    <property type="component" value="Chromosome"/>
</dbReference>
<dbReference type="EMBL" id="CP118108">
    <property type="protein sequence ID" value="WDI00596.1"/>
    <property type="molecule type" value="Genomic_DNA"/>
</dbReference>
<organism evidence="1 3">
    <name type="scientific">Paenibacillus urinalis</name>
    <dbReference type="NCBI Taxonomy" id="521520"/>
    <lineage>
        <taxon>Bacteria</taxon>
        <taxon>Bacillati</taxon>
        <taxon>Bacillota</taxon>
        <taxon>Bacilli</taxon>
        <taxon>Bacillales</taxon>
        <taxon>Paenibacillaceae</taxon>
        <taxon>Paenibacillus</taxon>
    </lineage>
</organism>
<evidence type="ECO:0000313" key="1">
    <source>
        <dbReference type="EMBL" id="WDH80896.1"/>
    </source>
</evidence>
<name>A0AAX3MUW2_9BACL</name>
<dbReference type="InterPro" id="IPR014934">
    <property type="entry name" value="DUF1806"/>
</dbReference>
<dbReference type="RefSeq" id="WP_047910456.1">
    <property type="nucleotide sequence ID" value="NZ_CP118101.1"/>
</dbReference>
<dbReference type="AlphaFoldDB" id="A0AAX3MUW2"/>
<dbReference type="SUPFAM" id="SSF89442">
    <property type="entry name" value="Hypothetical protein YojF"/>
    <property type="match status" value="1"/>
</dbReference>
<dbReference type="Proteomes" id="UP001220962">
    <property type="component" value="Chromosome"/>
</dbReference>
<sequence>MQLINIAMVQEQLDRYANEDLYLHMEMTMGAYAAHNDSSKHPAANFIKNVPVRYSKGTIVGDTYYRVGLKTKEGWVYTEGLTHWEENEEGRILLAGHDKEGRLIVSLLLSRTLF</sequence>
<dbReference type="EMBL" id="CP118101">
    <property type="protein sequence ID" value="WDH80896.1"/>
    <property type="molecule type" value="Genomic_DNA"/>
</dbReference>
<accession>A0AAX3MUW2</accession>
<reference evidence="1 4" key="1">
    <citation type="submission" date="2023-02" db="EMBL/GenBank/DDBJ databases">
        <title>Pathogen: clinical or host-associated sample.</title>
        <authorList>
            <person name="Hergert J."/>
            <person name="Casey R."/>
            <person name="Wagner J."/>
            <person name="Young E.L."/>
            <person name="Oakeson K.F."/>
        </authorList>
    </citation>
    <scope>NUCLEOTIDE SEQUENCE</scope>
    <source>
        <strain evidence="2 4">2022CK-00829</strain>
        <strain evidence="1">2022CK-00830</strain>
    </source>
</reference>
<keyword evidence="4" id="KW-1185">Reference proteome</keyword>